<name>V4B9Z0_LOTGI</name>
<proteinExistence type="predicted"/>
<dbReference type="GO" id="GO:1900449">
    <property type="term" value="P:regulation of glutamate receptor signaling pathway"/>
    <property type="evidence" value="ECO:0007669"/>
    <property type="project" value="InterPro"/>
</dbReference>
<reference evidence="2 3" key="1">
    <citation type="journal article" date="2013" name="Nature">
        <title>Insights into bilaterian evolution from three spiralian genomes.</title>
        <authorList>
            <person name="Simakov O."/>
            <person name="Marletaz F."/>
            <person name="Cho S.J."/>
            <person name="Edsinger-Gonzales E."/>
            <person name="Havlak P."/>
            <person name="Hellsten U."/>
            <person name="Kuo D.H."/>
            <person name="Larsson T."/>
            <person name="Lv J."/>
            <person name="Arendt D."/>
            <person name="Savage R."/>
            <person name="Osoegawa K."/>
            <person name="de Jong P."/>
            <person name="Grimwood J."/>
            <person name="Chapman J.A."/>
            <person name="Shapiro H."/>
            <person name="Aerts A."/>
            <person name="Otillar R.P."/>
            <person name="Terry A.Y."/>
            <person name="Boore J.L."/>
            <person name="Grigoriev I.V."/>
            <person name="Lindberg D.R."/>
            <person name="Seaver E.C."/>
            <person name="Weisblat D.A."/>
            <person name="Putnam N.H."/>
            <person name="Rokhsar D.S."/>
        </authorList>
    </citation>
    <scope>NUCLEOTIDE SEQUENCE [LARGE SCALE GENOMIC DNA]</scope>
</reference>
<dbReference type="PROSITE" id="PS50836">
    <property type="entry name" value="DOMON"/>
    <property type="match status" value="1"/>
</dbReference>
<evidence type="ECO:0000259" key="1">
    <source>
        <dbReference type="PROSITE" id="PS50836"/>
    </source>
</evidence>
<dbReference type="PANTHER" id="PTHR46902">
    <property type="entry name" value="DOMON DOMAIN-CONTAINING PROTEIN FRRS1L"/>
    <property type="match status" value="1"/>
</dbReference>
<dbReference type="RefSeq" id="XP_009046920.1">
    <property type="nucleotide sequence ID" value="XM_009048672.1"/>
</dbReference>
<evidence type="ECO:0000313" key="2">
    <source>
        <dbReference type="EMBL" id="ESP02432.1"/>
    </source>
</evidence>
<dbReference type="Proteomes" id="UP000030746">
    <property type="component" value="Unassembled WGS sequence"/>
</dbReference>
<dbReference type="PANTHER" id="PTHR46902:SF1">
    <property type="entry name" value="DOMON DOMAIN-CONTAINING PROTEIN FRRS1L"/>
    <property type="match status" value="1"/>
</dbReference>
<dbReference type="AlphaFoldDB" id="V4B9Z0"/>
<sequence>MPRVICINMLTFSRATIVKDYKTFWFGVKAVVQAESATSVVGPTYQLPNISNSFEDISLTECGASKGCFLHPPSCSGNDCNLGVTYKQNQDETYSFEMFGPSESGAGWVGLAISEDRVMGSDQAFLCAVVTDYVGIQYSFNPAKYTVQELTQGYSGVETKLASGMIYCRFTRDRLSTIDYKGPVTFDLGKSGYLHLAHGLTYGELGQAKKHIAIPIISYKSVFLNDSIIEYNKEVNGAQSRYILSLSAVVCAVYTMCVLSL</sequence>
<dbReference type="KEGG" id="lgi:LOTGIDRAFT_172089"/>
<dbReference type="CTD" id="20242005"/>
<dbReference type="OrthoDB" id="6418377at2759"/>
<gene>
    <name evidence="2" type="ORF">LOTGIDRAFT_172089</name>
</gene>
<dbReference type="InterPro" id="IPR005018">
    <property type="entry name" value="DOMON_domain"/>
</dbReference>
<dbReference type="HOGENOM" id="CLU_1066662_0_0_1"/>
<evidence type="ECO:0000313" key="3">
    <source>
        <dbReference type="Proteomes" id="UP000030746"/>
    </source>
</evidence>
<organism evidence="2 3">
    <name type="scientific">Lottia gigantea</name>
    <name type="common">Giant owl limpet</name>
    <dbReference type="NCBI Taxonomy" id="225164"/>
    <lineage>
        <taxon>Eukaryota</taxon>
        <taxon>Metazoa</taxon>
        <taxon>Spiralia</taxon>
        <taxon>Lophotrochozoa</taxon>
        <taxon>Mollusca</taxon>
        <taxon>Gastropoda</taxon>
        <taxon>Patellogastropoda</taxon>
        <taxon>Lottioidea</taxon>
        <taxon>Lottiidae</taxon>
        <taxon>Lottia</taxon>
    </lineage>
</organism>
<dbReference type="GeneID" id="20242005"/>
<keyword evidence="3" id="KW-1185">Reference proteome</keyword>
<dbReference type="GO" id="GO:0099072">
    <property type="term" value="P:regulation of postsynaptic membrane neurotransmitter receptor levels"/>
    <property type="evidence" value="ECO:0007669"/>
    <property type="project" value="TreeGrafter"/>
</dbReference>
<protein>
    <recommendedName>
        <fullName evidence="1">DOMON domain-containing protein</fullName>
    </recommendedName>
</protein>
<dbReference type="EMBL" id="KB200255">
    <property type="protein sequence ID" value="ESP02432.1"/>
    <property type="molecule type" value="Genomic_DNA"/>
</dbReference>
<feature type="domain" description="DOMON" evidence="1">
    <location>
        <begin position="80"/>
        <end position="199"/>
    </location>
</feature>
<dbReference type="InterPro" id="IPR042789">
    <property type="entry name" value="FRRS1L"/>
</dbReference>
<accession>V4B9Z0</accession>
<dbReference type="Pfam" id="PF03351">
    <property type="entry name" value="DOMON"/>
    <property type="match status" value="1"/>
</dbReference>